<evidence type="ECO:0000256" key="1">
    <source>
        <dbReference type="SAM" id="MobiDB-lite"/>
    </source>
</evidence>
<reference evidence="3" key="1">
    <citation type="submission" date="2024-04" db="EMBL/GenBank/DDBJ databases">
        <title>Salinicola lusitanus LLJ914,a marine bacterium isolated from the Okinawa Trough.</title>
        <authorList>
            <person name="Li J."/>
        </authorList>
    </citation>
    <scope>NUCLEOTIDE SEQUENCE [LARGE SCALE GENOMIC DNA]</scope>
</reference>
<feature type="compositionally biased region" description="Polar residues" evidence="1">
    <location>
        <begin position="220"/>
        <end position="283"/>
    </location>
</feature>
<dbReference type="EMBL" id="JBBPFD010000018">
    <property type="protein sequence ID" value="KAK7889593.1"/>
    <property type="molecule type" value="Genomic_DNA"/>
</dbReference>
<evidence type="ECO:0000313" key="2">
    <source>
        <dbReference type="EMBL" id="KAK7889593.1"/>
    </source>
</evidence>
<keyword evidence="3" id="KW-1185">Reference proteome</keyword>
<name>A0AAW0N3B0_9GOBI</name>
<feature type="compositionally biased region" description="Polar residues" evidence="1">
    <location>
        <begin position="316"/>
        <end position="335"/>
    </location>
</feature>
<protein>
    <submittedName>
        <fullName evidence="2">Uncharacterized protein</fullName>
    </submittedName>
</protein>
<accession>A0AAW0N3B0</accession>
<sequence>MSLESQGSSLGELYPDMISQMGKSWQRQYISDAAESVLRRYRKWRKSNRMQHMNSFHAGPNPKNGKEIRRDFVNKRHHNHKSPGKSLASRMVKTGSPSPVKVVKVGQTLQGYLSPVRRREAPATVLVMDMSTHERELNKTFIVDEPSLNYSMYKSSPSRSSHHSNELSFMNVSSHLSPRRMQPPGCSKHSSVPKVMYASPVRQSPYQSRMATGNGFREQSYGSPVRQSPNQSRMATGNSFREQSYGSPVRQSPNQSRMATGNSFREQSYGSPVRQSPYQSRMATGNGFREQSYGSPVRQSPNQSRMATGNGFREQSYGSPVRQSPNQSRMTTGNSYSEQAYLSIMGSPRQSPSTHTARPKMTVPRRTLEYSDLLLSPQLSSTQMGRPWRQKQGLRRNLSFDASSLTSSRVSSPFPNKDSDSDFRKLYHKLVCLKQSSLVHGQPCKFCAKNSQSTRGHSWANLAALALSPHRPLLRKRHPELDIYPQSKRLKESFNSCS</sequence>
<comment type="caution">
    <text evidence="2">The sequence shown here is derived from an EMBL/GenBank/DDBJ whole genome shotgun (WGS) entry which is preliminary data.</text>
</comment>
<dbReference type="AlphaFoldDB" id="A0AAW0N3B0"/>
<dbReference type="Proteomes" id="UP001460270">
    <property type="component" value="Unassembled WGS sequence"/>
</dbReference>
<feature type="compositionally biased region" description="Polar residues" evidence="1">
    <location>
        <begin position="292"/>
        <end position="307"/>
    </location>
</feature>
<feature type="region of interest" description="Disordered" evidence="1">
    <location>
        <begin position="202"/>
        <end position="335"/>
    </location>
</feature>
<proteinExistence type="predicted"/>
<evidence type="ECO:0000313" key="3">
    <source>
        <dbReference type="Proteomes" id="UP001460270"/>
    </source>
</evidence>
<gene>
    <name evidence="2" type="ORF">WMY93_025153</name>
</gene>
<organism evidence="2 3">
    <name type="scientific">Mugilogobius chulae</name>
    <name type="common">yellowstripe goby</name>
    <dbReference type="NCBI Taxonomy" id="88201"/>
    <lineage>
        <taxon>Eukaryota</taxon>
        <taxon>Metazoa</taxon>
        <taxon>Chordata</taxon>
        <taxon>Craniata</taxon>
        <taxon>Vertebrata</taxon>
        <taxon>Euteleostomi</taxon>
        <taxon>Actinopterygii</taxon>
        <taxon>Neopterygii</taxon>
        <taxon>Teleostei</taxon>
        <taxon>Neoteleostei</taxon>
        <taxon>Acanthomorphata</taxon>
        <taxon>Gobiaria</taxon>
        <taxon>Gobiiformes</taxon>
        <taxon>Gobioidei</taxon>
        <taxon>Gobiidae</taxon>
        <taxon>Gobionellinae</taxon>
        <taxon>Mugilogobius</taxon>
    </lineage>
</organism>
<feature type="compositionally biased region" description="Polar residues" evidence="1">
    <location>
        <begin position="202"/>
        <end position="211"/>
    </location>
</feature>